<feature type="domain" description="Nudix hydrolase" evidence="2">
    <location>
        <begin position="58"/>
        <end position="192"/>
    </location>
</feature>
<dbReference type="InterPro" id="IPR020084">
    <property type="entry name" value="NUDIX_hydrolase_CS"/>
</dbReference>
<organism evidence="3 4">
    <name type="scientific">Candidatus Andersenbacteria bacterium CG10_big_fil_rev_8_21_14_0_10_54_11</name>
    <dbReference type="NCBI Taxonomy" id="1974485"/>
    <lineage>
        <taxon>Bacteria</taxon>
        <taxon>Candidatus Anderseniibacteriota</taxon>
    </lineage>
</organism>
<keyword evidence="1" id="KW-0378">Hydrolase</keyword>
<evidence type="ECO:0000259" key="2">
    <source>
        <dbReference type="PROSITE" id="PS51462"/>
    </source>
</evidence>
<dbReference type="InterPro" id="IPR015797">
    <property type="entry name" value="NUDIX_hydrolase-like_dom_sf"/>
</dbReference>
<dbReference type="InterPro" id="IPR000086">
    <property type="entry name" value="NUDIX_hydrolase_dom"/>
</dbReference>
<evidence type="ECO:0000313" key="3">
    <source>
        <dbReference type="EMBL" id="PIT98050.1"/>
    </source>
</evidence>
<dbReference type="PROSITE" id="PS51462">
    <property type="entry name" value="NUDIX"/>
    <property type="match status" value="1"/>
</dbReference>
<accession>A0A2M6WZ64</accession>
<dbReference type="AlphaFoldDB" id="A0A2M6WZ64"/>
<protein>
    <recommendedName>
        <fullName evidence="2">Nudix hydrolase domain-containing protein</fullName>
    </recommendedName>
</protein>
<dbReference type="Gene3D" id="3.90.79.10">
    <property type="entry name" value="Nucleoside Triphosphate Pyrophosphohydrolase"/>
    <property type="match status" value="1"/>
</dbReference>
<comment type="caution">
    <text evidence="3">The sequence shown here is derived from an EMBL/GenBank/DDBJ whole genome shotgun (WGS) entry which is preliminary data.</text>
</comment>
<dbReference type="SUPFAM" id="SSF55811">
    <property type="entry name" value="Nudix"/>
    <property type="match status" value="1"/>
</dbReference>
<dbReference type="CDD" id="cd03424">
    <property type="entry name" value="NUDIX_ADPRase_Nudt5_UGPPase_Nudt14"/>
    <property type="match status" value="1"/>
</dbReference>
<evidence type="ECO:0000313" key="4">
    <source>
        <dbReference type="Proteomes" id="UP000230731"/>
    </source>
</evidence>
<dbReference type="EMBL" id="PEZP01000034">
    <property type="protein sequence ID" value="PIT98050.1"/>
    <property type="molecule type" value="Genomic_DNA"/>
</dbReference>
<evidence type="ECO:0000256" key="1">
    <source>
        <dbReference type="ARBA" id="ARBA00022801"/>
    </source>
</evidence>
<proteinExistence type="predicted"/>
<dbReference type="GO" id="GO:0016787">
    <property type="term" value="F:hydrolase activity"/>
    <property type="evidence" value="ECO:0007669"/>
    <property type="project" value="UniProtKB-KW"/>
</dbReference>
<dbReference type="Pfam" id="PF00293">
    <property type="entry name" value="NUDIX"/>
    <property type="match status" value="1"/>
</dbReference>
<sequence length="207" mass="24156">MHYTNSMENQTELWPMIPKRLQKPLPSTAKKVFEGEIFHVWQWPQKLYDGSVVEFERLTRPNSAYAVGVLPDQKILLVEDMQPHWQFSQIAPTGGRVELDEDPAEAVRREFREETGYQIGQLLPWFTYDPSSLMQWSVHAFVGKDLLQAGPKKTDAGEHIQLLTCTFEAFLQLGRDTRLRDSMMRIILLEALLDRKVREKLHTLLYE</sequence>
<name>A0A2M6WZ64_9BACT</name>
<dbReference type="PROSITE" id="PS00893">
    <property type="entry name" value="NUDIX_BOX"/>
    <property type="match status" value="1"/>
</dbReference>
<dbReference type="Proteomes" id="UP000230731">
    <property type="component" value="Unassembled WGS sequence"/>
</dbReference>
<gene>
    <name evidence="3" type="ORF">COT71_02830</name>
</gene>
<reference evidence="4" key="1">
    <citation type="submission" date="2017-09" db="EMBL/GenBank/DDBJ databases">
        <title>Depth-based differentiation of microbial function through sediment-hosted aquifers and enrichment of novel symbionts in the deep terrestrial subsurface.</title>
        <authorList>
            <person name="Probst A.J."/>
            <person name="Ladd B."/>
            <person name="Jarett J.K."/>
            <person name="Geller-Mcgrath D.E."/>
            <person name="Sieber C.M.K."/>
            <person name="Emerson J.B."/>
            <person name="Anantharaman K."/>
            <person name="Thomas B.C."/>
            <person name="Malmstrom R."/>
            <person name="Stieglmeier M."/>
            <person name="Klingl A."/>
            <person name="Woyke T."/>
            <person name="Ryan C.M."/>
            <person name="Banfield J.F."/>
        </authorList>
    </citation>
    <scope>NUCLEOTIDE SEQUENCE [LARGE SCALE GENOMIC DNA]</scope>
</reference>